<dbReference type="Proteomes" id="UP000199406">
    <property type="component" value="Unassembled WGS sequence"/>
</dbReference>
<evidence type="ECO:0000256" key="1">
    <source>
        <dbReference type="ARBA" id="ARBA00004651"/>
    </source>
</evidence>
<feature type="transmembrane region" description="Helical" evidence="8">
    <location>
        <begin position="367"/>
        <end position="387"/>
    </location>
</feature>
<dbReference type="InterPro" id="IPR004268">
    <property type="entry name" value="MurJ"/>
</dbReference>
<dbReference type="GO" id="GO:0005886">
    <property type="term" value="C:plasma membrane"/>
    <property type="evidence" value="ECO:0007669"/>
    <property type="project" value="UniProtKB-SubCell"/>
</dbReference>
<feature type="transmembrane region" description="Helical" evidence="8">
    <location>
        <begin position="457"/>
        <end position="479"/>
    </location>
</feature>
<keyword evidence="4" id="KW-0133">Cell shape</keyword>
<keyword evidence="10" id="KW-1185">Reference proteome</keyword>
<dbReference type="Pfam" id="PF03023">
    <property type="entry name" value="MurJ"/>
    <property type="match status" value="1"/>
</dbReference>
<feature type="transmembrane region" description="Helical" evidence="8">
    <location>
        <begin position="202"/>
        <end position="221"/>
    </location>
</feature>
<feature type="transmembrane region" description="Helical" evidence="8">
    <location>
        <begin position="93"/>
        <end position="113"/>
    </location>
</feature>
<accession>A0A1G7RI29</accession>
<feature type="transmembrane region" description="Helical" evidence="8">
    <location>
        <begin position="161"/>
        <end position="182"/>
    </location>
</feature>
<dbReference type="RefSeq" id="WP_091771477.1">
    <property type="nucleotide sequence ID" value="NZ_FNBT01000011.1"/>
</dbReference>
<sequence>MTRRSVAQGVAGAAALIAVLTLLARVAGFGRTLVFTNAVGADTTGDAYQAANTVPNIVFEVVAGGALAALVVPMLAGGIAVGDREQVRRTASALLGWTLLVLTPLAVVIALFAEPIARVLRPGQPEQVDLAARLLLVFAPQVVLYGIGIVLAGVLQAHRRFAAPALAPLLSSVVVASAYLLFAGMGGSRDVADLSRPAELVLGVGTTLGVVALSLSLLVPLRRLGLGLRPSLRFPVGAAPRVRRLAVAGVLTLAGQQLVAFVAIRLTGGNAPEGSLVVYGAGLTLFLVPWAALAVPLATSAYPGLSERAELGDDAGYARALAPVTALVVAASAGAAALLIAVAGPMARVFLSSGTDAGVGALRDTTIAFAPGLVGYGLVAVLTRALYARGEWKAPTACVVGGWLVAVVADVVLAAALPDADRAAALGTGHTLGVTVAGVALLVVVARTAPAGSLTGLPRIATTALAAAAAGAAAGLALSRALGADPVPDDGVLAAIGVGVLAGALVLVVVLGVMMGAARGPLSAALGALRAPDRQEVHRG</sequence>
<feature type="transmembrane region" description="Helical" evidence="8">
    <location>
        <begin position="242"/>
        <end position="264"/>
    </location>
</feature>
<keyword evidence="2" id="KW-1003">Cell membrane</keyword>
<dbReference type="PRINTS" id="PR01806">
    <property type="entry name" value="VIRFACTRMVIN"/>
</dbReference>
<keyword evidence="7 8" id="KW-0472">Membrane</keyword>
<dbReference type="OrthoDB" id="4350032at2"/>
<dbReference type="PANTHER" id="PTHR47019:SF1">
    <property type="entry name" value="LIPID II FLIPPASE MURJ"/>
    <property type="match status" value="1"/>
</dbReference>
<feature type="transmembrane region" description="Helical" evidence="8">
    <location>
        <begin position="491"/>
        <end position="513"/>
    </location>
</feature>
<proteinExistence type="predicted"/>
<organism evidence="9 10">
    <name type="scientific">Blastococcus aurantiacus</name>
    <dbReference type="NCBI Taxonomy" id="1550231"/>
    <lineage>
        <taxon>Bacteria</taxon>
        <taxon>Bacillati</taxon>
        <taxon>Actinomycetota</taxon>
        <taxon>Actinomycetes</taxon>
        <taxon>Geodermatophilales</taxon>
        <taxon>Geodermatophilaceae</taxon>
        <taxon>Blastococcus</taxon>
    </lineage>
</organism>
<dbReference type="InterPro" id="IPR051050">
    <property type="entry name" value="Lipid_II_flippase_MurJ/MviN"/>
</dbReference>
<keyword evidence="6 8" id="KW-1133">Transmembrane helix</keyword>
<feature type="transmembrane region" description="Helical" evidence="8">
    <location>
        <begin position="57"/>
        <end position="81"/>
    </location>
</feature>
<feature type="transmembrane region" description="Helical" evidence="8">
    <location>
        <begin position="276"/>
        <end position="299"/>
    </location>
</feature>
<feature type="transmembrane region" description="Helical" evidence="8">
    <location>
        <begin position="394"/>
        <end position="417"/>
    </location>
</feature>
<feature type="transmembrane region" description="Helical" evidence="8">
    <location>
        <begin position="133"/>
        <end position="154"/>
    </location>
</feature>
<dbReference type="PANTHER" id="PTHR47019">
    <property type="entry name" value="LIPID II FLIPPASE MURJ"/>
    <property type="match status" value="1"/>
</dbReference>
<dbReference type="STRING" id="1550231.SAMN05660662_0348"/>
<dbReference type="GO" id="GO:0008360">
    <property type="term" value="P:regulation of cell shape"/>
    <property type="evidence" value="ECO:0007669"/>
    <property type="project" value="UniProtKB-KW"/>
</dbReference>
<evidence type="ECO:0000256" key="5">
    <source>
        <dbReference type="ARBA" id="ARBA00022984"/>
    </source>
</evidence>
<evidence type="ECO:0000256" key="3">
    <source>
        <dbReference type="ARBA" id="ARBA00022692"/>
    </source>
</evidence>
<feature type="transmembrane region" description="Helical" evidence="8">
    <location>
        <begin position="320"/>
        <end position="347"/>
    </location>
</feature>
<evidence type="ECO:0000313" key="9">
    <source>
        <dbReference type="EMBL" id="SDG10304.1"/>
    </source>
</evidence>
<gene>
    <name evidence="9" type="ORF">SAMN05660662_0348</name>
</gene>
<dbReference type="EMBL" id="FNBT01000011">
    <property type="protein sequence ID" value="SDG10304.1"/>
    <property type="molecule type" value="Genomic_DNA"/>
</dbReference>
<name>A0A1G7RI29_9ACTN</name>
<dbReference type="GO" id="GO:0009252">
    <property type="term" value="P:peptidoglycan biosynthetic process"/>
    <property type="evidence" value="ECO:0007669"/>
    <property type="project" value="UniProtKB-KW"/>
</dbReference>
<evidence type="ECO:0000256" key="8">
    <source>
        <dbReference type="SAM" id="Phobius"/>
    </source>
</evidence>
<reference evidence="10" key="1">
    <citation type="submission" date="2016-10" db="EMBL/GenBank/DDBJ databases">
        <authorList>
            <person name="Varghese N."/>
            <person name="Submissions S."/>
        </authorList>
    </citation>
    <scope>NUCLEOTIDE SEQUENCE [LARGE SCALE GENOMIC DNA]</scope>
    <source>
        <strain evidence="10">DSM 44268</strain>
    </source>
</reference>
<evidence type="ECO:0000256" key="2">
    <source>
        <dbReference type="ARBA" id="ARBA00022475"/>
    </source>
</evidence>
<keyword evidence="3 8" id="KW-0812">Transmembrane</keyword>
<dbReference type="GO" id="GO:0034204">
    <property type="term" value="P:lipid translocation"/>
    <property type="evidence" value="ECO:0007669"/>
    <property type="project" value="TreeGrafter"/>
</dbReference>
<evidence type="ECO:0000256" key="7">
    <source>
        <dbReference type="ARBA" id="ARBA00023136"/>
    </source>
</evidence>
<dbReference type="AlphaFoldDB" id="A0A1G7RI29"/>
<comment type="subcellular location">
    <subcellularLocation>
        <location evidence="1">Cell membrane</location>
        <topology evidence="1">Multi-pass membrane protein</topology>
    </subcellularLocation>
</comment>
<evidence type="ECO:0000256" key="6">
    <source>
        <dbReference type="ARBA" id="ARBA00022989"/>
    </source>
</evidence>
<keyword evidence="5" id="KW-0573">Peptidoglycan synthesis</keyword>
<feature type="transmembrane region" description="Helical" evidence="8">
    <location>
        <begin position="423"/>
        <end position="445"/>
    </location>
</feature>
<dbReference type="GO" id="GO:0015648">
    <property type="term" value="F:lipid-linked peptidoglycan transporter activity"/>
    <property type="evidence" value="ECO:0007669"/>
    <property type="project" value="TreeGrafter"/>
</dbReference>
<evidence type="ECO:0000313" key="10">
    <source>
        <dbReference type="Proteomes" id="UP000199406"/>
    </source>
</evidence>
<evidence type="ECO:0000256" key="4">
    <source>
        <dbReference type="ARBA" id="ARBA00022960"/>
    </source>
</evidence>
<protein>
    <submittedName>
        <fullName evidence="9">Putative peptidoglycan lipid II flippase</fullName>
    </submittedName>
</protein>